<dbReference type="AlphaFoldDB" id="A0A2A5AVL5"/>
<sequence length="281" mass="32133">MGVGSQIESNKEHLIANNFVPTGEFKQSDGFNFIFRACKQCNDEKSDWERHLSTITLLNSPARKSSEQHNRLALQKAERDFHPTKQGVLVKDSGDEFKVGAQFGQANISFGISAPPQADIRYIDFLAIRHIQGIFSLITSENPLTINGSSFLHYKYIFVFRSYAISDWGNPELMEIMKRVNDIPCYANIKTANGFFKVIMRRIKGDACEWFWALEWNKSLRIIGGISQGEKISEIFSDLPTLDWNNLGIQNGEKIRMRKEVEINIDEDILFEAEVENTENN</sequence>
<proteinExistence type="predicted"/>
<gene>
    <name evidence="1" type="ORF">COA96_13125</name>
</gene>
<comment type="caution">
    <text evidence="1">The sequence shown here is derived from an EMBL/GenBank/DDBJ whole genome shotgun (WGS) entry which is preliminary data.</text>
</comment>
<accession>A0A2A5AVL5</accession>
<reference evidence="2" key="1">
    <citation type="submission" date="2017-08" db="EMBL/GenBank/DDBJ databases">
        <title>A dynamic microbial community with high functional redundancy inhabits the cold, oxic subseafloor aquifer.</title>
        <authorList>
            <person name="Tully B.J."/>
            <person name="Wheat C.G."/>
            <person name="Glazer B.T."/>
            <person name="Huber J.A."/>
        </authorList>
    </citation>
    <scope>NUCLEOTIDE SEQUENCE [LARGE SCALE GENOMIC DNA]</scope>
</reference>
<evidence type="ECO:0000313" key="2">
    <source>
        <dbReference type="Proteomes" id="UP000218327"/>
    </source>
</evidence>
<name>A0A2A5AVL5_9GAMM</name>
<dbReference type="Proteomes" id="UP000218327">
    <property type="component" value="Unassembled WGS sequence"/>
</dbReference>
<organism evidence="1 2">
    <name type="scientific">SAR86 cluster bacterium</name>
    <dbReference type="NCBI Taxonomy" id="2030880"/>
    <lineage>
        <taxon>Bacteria</taxon>
        <taxon>Pseudomonadati</taxon>
        <taxon>Pseudomonadota</taxon>
        <taxon>Gammaproteobacteria</taxon>
        <taxon>SAR86 cluster</taxon>
    </lineage>
</organism>
<evidence type="ECO:0000313" key="1">
    <source>
        <dbReference type="EMBL" id="PCJ22896.1"/>
    </source>
</evidence>
<dbReference type="EMBL" id="NVVJ01000048">
    <property type="protein sequence ID" value="PCJ22896.1"/>
    <property type="molecule type" value="Genomic_DNA"/>
</dbReference>
<protein>
    <submittedName>
        <fullName evidence="1">Uncharacterized protein</fullName>
    </submittedName>
</protein>